<organism evidence="3 4">
    <name type="scientific">Elaeis guineensis var. tenera</name>
    <name type="common">Oil palm</name>
    <dbReference type="NCBI Taxonomy" id="51953"/>
    <lineage>
        <taxon>Eukaryota</taxon>
        <taxon>Viridiplantae</taxon>
        <taxon>Streptophyta</taxon>
        <taxon>Embryophyta</taxon>
        <taxon>Tracheophyta</taxon>
        <taxon>Spermatophyta</taxon>
        <taxon>Magnoliopsida</taxon>
        <taxon>Liliopsida</taxon>
        <taxon>Arecaceae</taxon>
        <taxon>Arecoideae</taxon>
        <taxon>Cocoseae</taxon>
        <taxon>Elaeidinae</taxon>
        <taxon>Elaeis</taxon>
    </lineage>
</organism>
<feature type="compositionally biased region" description="Basic and acidic residues" evidence="1">
    <location>
        <begin position="588"/>
        <end position="598"/>
    </location>
</feature>
<feature type="region of interest" description="Disordered" evidence="1">
    <location>
        <begin position="377"/>
        <end position="421"/>
    </location>
</feature>
<reference evidence="4" key="1">
    <citation type="submission" date="2025-08" db="UniProtKB">
        <authorList>
            <consortium name="RefSeq"/>
        </authorList>
    </citation>
    <scope>IDENTIFICATION</scope>
</reference>
<dbReference type="RefSeq" id="XP_029123686.1">
    <property type="nucleotide sequence ID" value="XM_029267853.1"/>
</dbReference>
<feature type="region of interest" description="Disordered" evidence="1">
    <location>
        <begin position="588"/>
        <end position="738"/>
    </location>
</feature>
<feature type="region of interest" description="Disordered" evidence="1">
    <location>
        <begin position="330"/>
        <end position="355"/>
    </location>
</feature>
<accession>A0A8N4IBB8</accession>
<dbReference type="AlphaFoldDB" id="A0A8N4IBB8"/>
<protein>
    <submittedName>
        <fullName evidence="4">Protein LONGIFOLIA 1</fullName>
    </submittedName>
</protein>
<dbReference type="InterPro" id="IPR025486">
    <property type="entry name" value="DUF4378"/>
</dbReference>
<dbReference type="PANTHER" id="PTHR31680">
    <property type="entry name" value="LONGIFOLIA PROTEIN"/>
    <property type="match status" value="1"/>
</dbReference>
<evidence type="ECO:0000313" key="3">
    <source>
        <dbReference type="Proteomes" id="UP000504607"/>
    </source>
</evidence>
<dbReference type="KEGG" id="egu:105056085"/>
<dbReference type="Proteomes" id="UP000504607">
    <property type="component" value="Chromosome 13"/>
</dbReference>
<dbReference type="PANTHER" id="PTHR31680:SF4">
    <property type="entry name" value="LONGIFOLIA PROTEIN"/>
    <property type="match status" value="1"/>
</dbReference>
<keyword evidence="3" id="KW-1185">Reference proteome</keyword>
<feature type="compositionally biased region" description="Polar residues" evidence="1">
    <location>
        <begin position="330"/>
        <end position="345"/>
    </location>
</feature>
<sequence>MHAFTENKPDLHKQIGCMSSIFQMFGRRHLLTRRHLNGSSHKWHPPGHTSLNCRSHRTEQNGYSPHIILEKNLSKSLNENRRVSMDSSKASCSSSSCSSFSSFECNKSTQGDSSSFDQTFFAEKSPKNSPKTRSSDIDTKSFCPEPCRDCPIAPTKSNQQSLDFRDVVKDSINKDTQSLSVKTSTREEVKSHSYKHRDSPRPMLHSKLMDETCRIGIDGKQKMSMDLKASLSVLKQIKEAPRYFSEASELPKSSYEAKHASLDPVSSETPQFSCNGREFSRRSLDSRENSTSTAIKHTELPRLSLDSRESSLRSSNLDWKLNSLLNNLEPTKTNQSVSTTSNLQRESGGPNHPSSVIVKLMGLEALPSLDSAAEELNTRKGNGLRGNNSSPKPLRAITDSKDDQHPHSPKSSLKDSVKPKVKGCDSVVQQNYRARSVTQAAYWRQQDGDHVPRKTTLGYQEAHMKQETEFVYSEVQKRLKELKFQQPNKDLRALKQILDAMHAKGLLETKEGEDHHYKITVQENSSNHIPIGDYQISRSQNVQKTSAKGSSSPRALESPIVIIRPAKSVKLSASALIPLEGLSDLQKLRTSDPVDRRKGSTNSKMVKDQSPKASHKKCGNEFLLSMEKEFDRRTKENGGQRTRLHHMHGLPRPQGSQRKNSGSSVRTSSSLSPRLQQRKSEAKKKCSPPIPPNANKPRRHSPNRQPSELVSPRGKLGLKPSRALQSDDQFNEKASDMKKSVHSEDEIFQWPDSNASLEPQADVEATSVDQSMATNSAFFQQGFKSPSRRHGAALALNQKRPSFILNEDISLKELATVATKQPSPVSVLDDFLYRDDLLPSSVERNPNVFKGEDLAYDLSLSKYTDEKIPTSDDYQKTIGLPDSPPPKMISEIDYKKLESIENQVQQLQQLTSTNDEPSTIDLIASLSYTKNVDHQYVSEILLASDLLVKDHSCGLRCSMPIQLHATGHPINPNLFLVLEQTKSAGLSKPEPAPEKILQPKPDPEKLHRKLVFDVVNEILLQKMDLVIHNPRCNLLLQAWKLSSQHLLKELCLEVDQLQAERLKASSFDDDGDGNLISCKDLLHQSEGWTDFGSELAGLVLEIERSIFKDLIDEVVTGEAASGLQTKPSRRQMQLFAKCSN</sequence>
<feature type="region of interest" description="Disordered" evidence="1">
    <location>
        <begin position="261"/>
        <end position="295"/>
    </location>
</feature>
<evidence type="ECO:0000313" key="4">
    <source>
        <dbReference type="RefSeq" id="XP_029123686.1"/>
    </source>
</evidence>
<feature type="compositionally biased region" description="Basic and acidic residues" evidence="1">
    <location>
        <begin position="626"/>
        <end position="638"/>
    </location>
</feature>
<dbReference type="OrthoDB" id="769613at2759"/>
<feature type="region of interest" description="Disordered" evidence="1">
    <location>
        <begin position="184"/>
        <end position="203"/>
    </location>
</feature>
<feature type="domain" description="DUF4378" evidence="2">
    <location>
        <begin position="933"/>
        <end position="1113"/>
    </location>
</feature>
<dbReference type="GO" id="GO:0051513">
    <property type="term" value="P:regulation of monopolar cell growth"/>
    <property type="evidence" value="ECO:0007669"/>
    <property type="project" value="InterPro"/>
</dbReference>
<evidence type="ECO:0000256" key="1">
    <source>
        <dbReference type="SAM" id="MobiDB-lite"/>
    </source>
</evidence>
<feature type="compositionally biased region" description="Low complexity" evidence="1">
    <location>
        <begin position="661"/>
        <end position="672"/>
    </location>
</feature>
<feature type="compositionally biased region" description="Basic and acidic residues" evidence="1">
    <location>
        <begin position="398"/>
        <end position="418"/>
    </location>
</feature>
<dbReference type="InterPro" id="IPR033334">
    <property type="entry name" value="LNG1/2"/>
</dbReference>
<feature type="compositionally biased region" description="Basic and acidic residues" evidence="1">
    <location>
        <begin position="184"/>
        <end position="200"/>
    </location>
</feature>
<feature type="compositionally biased region" description="Basic and acidic residues" evidence="1">
    <location>
        <begin position="278"/>
        <end position="288"/>
    </location>
</feature>
<feature type="compositionally biased region" description="Polar residues" evidence="1">
    <location>
        <begin position="264"/>
        <end position="274"/>
    </location>
</feature>
<evidence type="ECO:0000259" key="2">
    <source>
        <dbReference type="Pfam" id="PF14309"/>
    </source>
</evidence>
<dbReference type="Pfam" id="PF14309">
    <property type="entry name" value="DUF4378"/>
    <property type="match status" value="1"/>
</dbReference>
<proteinExistence type="predicted"/>
<name>A0A8N4IBB8_ELAGV</name>
<gene>
    <name evidence="4" type="primary">LOC105056085</name>
</gene>